<dbReference type="AlphaFoldDB" id="A0A917RJ93"/>
<evidence type="ECO:0000313" key="4">
    <source>
        <dbReference type="Proteomes" id="UP000637788"/>
    </source>
</evidence>
<reference evidence="3" key="2">
    <citation type="submission" date="2020-09" db="EMBL/GenBank/DDBJ databases">
        <authorList>
            <person name="Sun Q."/>
            <person name="Ohkuma M."/>
        </authorList>
    </citation>
    <scope>NUCLEOTIDE SEQUENCE</scope>
    <source>
        <strain evidence="3">JCM 3035</strain>
    </source>
</reference>
<dbReference type="SUPFAM" id="SSF56112">
    <property type="entry name" value="Protein kinase-like (PK-like)"/>
    <property type="match status" value="1"/>
</dbReference>
<dbReference type="EMBL" id="BMPQ01000041">
    <property type="protein sequence ID" value="GGL11179.1"/>
    <property type="molecule type" value="Genomic_DNA"/>
</dbReference>
<evidence type="ECO:0000313" key="3">
    <source>
        <dbReference type="EMBL" id="GGL11179.1"/>
    </source>
</evidence>
<comment type="caution">
    <text evidence="3">The sequence shown here is derived from an EMBL/GenBank/DDBJ whole genome shotgun (WGS) entry which is preliminary data.</text>
</comment>
<dbReference type="RefSeq" id="WP_246568755.1">
    <property type="nucleotide sequence ID" value="NZ_BMPQ01000041.1"/>
</dbReference>
<sequence length="270" mass="30233">MFGRLGSVNRVSSEEVMQDGAHRRVVRIGDTVRRPAQPWTPTVHALLRHLENVGFAYAPRPLGIDDEGREVLTYIEGDSGSLGWAKVVDDQGLSNFARLLRDYHDACESFSPPPGANWSTDAGGREAGSSDNEVICHGDFGPWNVVWQGNQPVGIIDWDFARPAPRLHDVAYALEYVAPFRDDAECLRWLHYSAPPDRRLRLEHFCSAYGLDSTAGIVDAVIARQQDNADLVRRLAEQGHEPQATWAADGLLTELDRRIDWSKTHRQLLE</sequence>
<gene>
    <name evidence="3" type="ORF">GCM10010094_85050</name>
</gene>
<reference evidence="3" key="1">
    <citation type="journal article" date="2014" name="Int. J. Syst. Evol. Microbiol.">
        <title>Complete genome sequence of Corynebacterium casei LMG S-19264T (=DSM 44701T), isolated from a smear-ripened cheese.</title>
        <authorList>
            <consortium name="US DOE Joint Genome Institute (JGI-PGF)"/>
            <person name="Walter F."/>
            <person name="Albersmeier A."/>
            <person name="Kalinowski J."/>
            <person name="Ruckert C."/>
        </authorList>
    </citation>
    <scope>NUCLEOTIDE SEQUENCE</scope>
    <source>
        <strain evidence="3">JCM 3035</strain>
    </source>
</reference>
<protein>
    <submittedName>
        <fullName evidence="3">Phosphotransferase</fullName>
    </submittedName>
</protein>
<organism evidence="3 4">
    <name type="scientific">Streptomyces flaveus</name>
    <dbReference type="NCBI Taxonomy" id="66370"/>
    <lineage>
        <taxon>Bacteria</taxon>
        <taxon>Bacillati</taxon>
        <taxon>Actinomycetota</taxon>
        <taxon>Actinomycetes</taxon>
        <taxon>Kitasatosporales</taxon>
        <taxon>Streptomycetaceae</taxon>
        <taxon>Streptomyces</taxon>
        <taxon>Streptomyces aurantiacus group</taxon>
    </lineage>
</organism>
<feature type="domain" description="Aminoglycoside phosphotransferase" evidence="2">
    <location>
        <begin position="130"/>
        <end position="186"/>
    </location>
</feature>
<name>A0A917RJ93_9ACTN</name>
<dbReference type="Gene3D" id="3.90.1200.10">
    <property type="match status" value="1"/>
</dbReference>
<evidence type="ECO:0000256" key="1">
    <source>
        <dbReference type="SAM" id="MobiDB-lite"/>
    </source>
</evidence>
<dbReference type="Proteomes" id="UP000637788">
    <property type="component" value="Unassembled WGS sequence"/>
</dbReference>
<feature type="region of interest" description="Disordered" evidence="1">
    <location>
        <begin position="112"/>
        <end position="131"/>
    </location>
</feature>
<dbReference type="InterPro" id="IPR002575">
    <property type="entry name" value="Aminoglycoside_PTrfase"/>
</dbReference>
<dbReference type="InterPro" id="IPR011009">
    <property type="entry name" value="Kinase-like_dom_sf"/>
</dbReference>
<evidence type="ECO:0000259" key="2">
    <source>
        <dbReference type="Pfam" id="PF01636"/>
    </source>
</evidence>
<dbReference type="Pfam" id="PF01636">
    <property type="entry name" value="APH"/>
    <property type="match status" value="1"/>
</dbReference>
<proteinExistence type="predicted"/>
<keyword evidence="4" id="KW-1185">Reference proteome</keyword>
<accession>A0A917RJ93</accession>